<dbReference type="STRING" id="880724.Metig_0950"/>
<dbReference type="HOGENOM" id="CLU_2056063_0_0_2"/>
<gene>
    <name evidence="1" type="ordered locus">Metig_0950</name>
</gene>
<proteinExistence type="predicted"/>
<protein>
    <submittedName>
        <fullName evidence="1">Uncharacterized protein</fullName>
    </submittedName>
</protein>
<dbReference type="AlphaFoldDB" id="F6BDD2"/>
<dbReference type="EMBL" id="CP002737">
    <property type="protein sequence ID" value="AEF96493.1"/>
    <property type="molecule type" value="Genomic_DNA"/>
</dbReference>
<dbReference type="Proteomes" id="UP000009227">
    <property type="component" value="Chromosome"/>
</dbReference>
<dbReference type="RefSeq" id="WP_013799095.1">
    <property type="nucleotide sequence ID" value="NC_015562.1"/>
</dbReference>
<dbReference type="GeneID" id="10643796"/>
<dbReference type="OrthoDB" id="372845at2157"/>
<evidence type="ECO:0000313" key="2">
    <source>
        <dbReference type="Proteomes" id="UP000009227"/>
    </source>
</evidence>
<accession>F6BDD2</accession>
<organism evidence="2">
    <name type="scientific">Methanotorris igneus (strain DSM 5666 / JCM 11834 / Kol 5)</name>
    <dbReference type="NCBI Taxonomy" id="880724"/>
    <lineage>
        <taxon>Archaea</taxon>
        <taxon>Methanobacteriati</taxon>
        <taxon>Methanobacteriota</taxon>
        <taxon>Methanomada group</taxon>
        <taxon>Methanococci</taxon>
        <taxon>Methanococcales</taxon>
        <taxon>Methanocaldococcaceae</taxon>
        <taxon>Methanotorris</taxon>
    </lineage>
</organism>
<keyword evidence="2" id="KW-1185">Reference proteome</keyword>
<sequence length="119" mass="14147">MIIFVEDRTSEHKVVGKLKPPLSFDMYLTYPQLYGYSTKLTWRYEGDDVYITYFEYVEDDKVYFGKLTIEKDEESCTFTINVDDYGEKSIEILKYALEDCIKAINVLCKNYKLELDTPW</sequence>
<reference evidence="1 2" key="1">
    <citation type="submission" date="2011-05" db="EMBL/GenBank/DDBJ databases">
        <title>Complete sequence of Methanotorris igneus Kol 5.</title>
        <authorList>
            <consortium name="US DOE Joint Genome Institute"/>
            <person name="Lucas S."/>
            <person name="Han J."/>
            <person name="Lapidus A."/>
            <person name="Cheng J.-F."/>
            <person name="Goodwin L."/>
            <person name="Pitluck S."/>
            <person name="Peters L."/>
            <person name="Mikhailova N."/>
            <person name="Chertkov O."/>
            <person name="Han C."/>
            <person name="Tapia R."/>
            <person name="Land M."/>
            <person name="Hauser L."/>
            <person name="Kyrpides N."/>
            <person name="Ivanova N."/>
            <person name="Pagani I."/>
            <person name="Sieprawska-Lupa M."/>
            <person name="Whitman W."/>
            <person name="Woyke T."/>
        </authorList>
    </citation>
    <scope>NUCLEOTIDE SEQUENCE [LARGE SCALE GENOMIC DNA]</scope>
    <source>
        <strain evidence="2">DSM 5666 / JCM 11834 / Kol 5</strain>
    </source>
</reference>
<dbReference type="KEGG" id="mig:Metig_0950"/>
<evidence type="ECO:0000313" key="1">
    <source>
        <dbReference type="EMBL" id="AEF96493.1"/>
    </source>
</evidence>
<name>F6BDD2_METIK</name>